<evidence type="ECO:0000256" key="12">
    <source>
        <dbReference type="ARBA" id="ARBA00033407"/>
    </source>
</evidence>
<evidence type="ECO:0000313" key="15">
    <source>
        <dbReference type="Proteomes" id="UP000602198"/>
    </source>
</evidence>
<evidence type="ECO:0000256" key="5">
    <source>
        <dbReference type="ARBA" id="ARBA00012866"/>
    </source>
</evidence>
<keyword evidence="7" id="KW-0444">Lipid biosynthesis</keyword>
<evidence type="ECO:0000256" key="8">
    <source>
        <dbReference type="ARBA" id="ARBA00022679"/>
    </source>
</evidence>
<evidence type="ECO:0000256" key="7">
    <source>
        <dbReference type="ARBA" id="ARBA00022516"/>
    </source>
</evidence>
<dbReference type="Pfam" id="PF16911">
    <property type="entry name" value="PapA_C"/>
    <property type="match status" value="1"/>
</dbReference>
<organism evidence="14 15">
    <name type="scientific">Nocardia acididurans</name>
    <dbReference type="NCBI Taxonomy" id="2802282"/>
    <lineage>
        <taxon>Bacteria</taxon>
        <taxon>Bacillati</taxon>
        <taxon>Actinomycetota</taxon>
        <taxon>Actinomycetes</taxon>
        <taxon>Mycobacteriales</taxon>
        <taxon>Nocardiaceae</taxon>
        <taxon>Nocardia</taxon>
    </lineage>
</organism>
<sequence>MKYRVGLIDQGFVPTAVTVSYVAICTGAVDDELLRRAFALTCRRFPMLRGRIEFDGGAYQLDIPEDDGGNAVTEILHGSVSDWFADGAAALDPAVSLAKLEIVRGSLTTAVALRISHAVNDAHMGFELLREFWRRAAELGANATVLDPVPVFPRTLEELLIERGVALQEPVMPDLTGVYALTPAETHGRPGLRLAADERITVSATDTTALLQHARAQGTTLHALLSAAIIRAERTLLAETSSAAPADELPMIAAHAVDMRPHLCPPAQPAEVTNGLGCAATVTFCTPHTDLHALGKEVKAQIVGGIDSGAALTTMFAASVIPEHGTRDFVANIITNWGVVPELDVPKGMRMVDFRGFVTGSARAEISYFAYTFQGRLNVEFTFDESCHRPERVRELRRVVASNLKLLTDRAI</sequence>
<evidence type="ECO:0000256" key="2">
    <source>
        <dbReference type="ARBA" id="ARBA00000625"/>
    </source>
</evidence>
<keyword evidence="8" id="KW-0808">Transferase</keyword>
<dbReference type="SUPFAM" id="SSF52777">
    <property type="entry name" value="CoA-dependent acyltransferases"/>
    <property type="match status" value="2"/>
</dbReference>
<dbReference type="InterPro" id="IPR023213">
    <property type="entry name" value="CAT-like_dom_sf"/>
</dbReference>
<reference evidence="14 15" key="1">
    <citation type="submission" date="2021-01" db="EMBL/GenBank/DDBJ databases">
        <title>WGS of actinomycetes isolated from Thailand.</title>
        <authorList>
            <person name="Thawai C."/>
        </authorList>
    </citation>
    <scope>NUCLEOTIDE SEQUENCE [LARGE SCALE GENOMIC DNA]</scope>
    <source>
        <strain evidence="14 15">LPG 2</strain>
    </source>
</reference>
<evidence type="ECO:0000259" key="13">
    <source>
        <dbReference type="Pfam" id="PF16911"/>
    </source>
</evidence>
<dbReference type="Gene3D" id="3.30.559.10">
    <property type="entry name" value="Chloramphenicol acetyltransferase-like domain"/>
    <property type="match status" value="1"/>
</dbReference>
<comment type="catalytic activity">
    <reaction evidence="3">
        <text>2 a mycocerosyl-[mycocerosic acid synthase] + a phthiodiolone = a dimycocerosyl phthiodiolone + 2 holo-[mycocerosic acid synthase].</text>
        <dbReference type="EC" id="2.3.1.282"/>
    </reaction>
</comment>
<evidence type="ECO:0000256" key="6">
    <source>
        <dbReference type="ARBA" id="ARBA00013449"/>
    </source>
</evidence>
<name>A0ABS1M558_9NOCA</name>
<accession>A0ABS1M558</accession>
<comment type="caution">
    <text evidence="14">The sequence shown here is derived from an EMBL/GenBank/DDBJ whole genome shotgun (WGS) entry which is preliminary data.</text>
</comment>
<dbReference type="EC" id="2.3.1.282" evidence="5"/>
<evidence type="ECO:0000256" key="3">
    <source>
        <dbReference type="ARBA" id="ARBA00001907"/>
    </source>
</evidence>
<comment type="catalytic activity">
    <reaction evidence="1">
        <text>2 a mycocerosyl-[mycocerosic acid synthase] + a phthiocerol = a dimycocerosyl phthiocerol + 2 holo-[mycocerosic acid synthase].</text>
        <dbReference type="EC" id="2.3.1.282"/>
    </reaction>
</comment>
<dbReference type="InterPro" id="IPR031641">
    <property type="entry name" value="PapA_C"/>
</dbReference>
<evidence type="ECO:0000313" key="14">
    <source>
        <dbReference type="EMBL" id="MBL1075674.1"/>
    </source>
</evidence>
<gene>
    <name evidence="14" type="ORF">JK358_14860</name>
</gene>
<dbReference type="Proteomes" id="UP000602198">
    <property type="component" value="Unassembled WGS sequence"/>
</dbReference>
<protein>
    <recommendedName>
        <fullName evidence="6">Phthiocerol/phthiodiolone dimycocerosyl transferase</fullName>
        <ecNumber evidence="5">2.3.1.282</ecNumber>
    </recommendedName>
    <alternativeName>
        <fullName evidence="12">Acyltransferase PapA5</fullName>
    </alternativeName>
    <alternativeName>
        <fullName evidence="10">Phthiocerol/phthiodiolone O-acyltransferase</fullName>
    </alternativeName>
    <alternativeName>
        <fullName evidence="11">Polyketide synthase-associated protein A5</fullName>
    </alternativeName>
</protein>
<keyword evidence="15" id="KW-1185">Reference proteome</keyword>
<dbReference type="Gene3D" id="3.30.559.30">
    <property type="entry name" value="Nonribosomal peptide synthetase, condensation domain"/>
    <property type="match status" value="1"/>
</dbReference>
<evidence type="ECO:0000256" key="4">
    <source>
        <dbReference type="ARBA" id="ARBA00006558"/>
    </source>
</evidence>
<dbReference type="RefSeq" id="WP_201947959.1">
    <property type="nucleotide sequence ID" value="NZ_JAERRJ010000005.1"/>
</dbReference>
<dbReference type="EMBL" id="JAERRJ010000005">
    <property type="protein sequence ID" value="MBL1075674.1"/>
    <property type="molecule type" value="Genomic_DNA"/>
</dbReference>
<evidence type="ECO:0000256" key="11">
    <source>
        <dbReference type="ARBA" id="ARBA00032317"/>
    </source>
</evidence>
<comment type="similarity">
    <text evidence="4">Belongs to the acyltransferase PapA5 family.</text>
</comment>
<keyword evidence="9" id="KW-0012">Acyltransferase</keyword>
<keyword evidence="7" id="KW-0443">Lipid metabolism</keyword>
<evidence type="ECO:0000256" key="1">
    <source>
        <dbReference type="ARBA" id="ARBA00000026"/>
    </source>
</evidence>
<proteinExistence type="inferred from homology"/>
<evidence type="ECO:0000256" key="9">
    <source>
        <dbReference type="ARBA" id="ARBA00023315"/>
    </source>
</evidence>
<feature type="domain" description="Phthiocerol/phthiodiolone dimycocerosyl transferase C-terminal" evidence="13">
    <location>
        <begin position="196"/>
        <end position="381"/>
    </location>
</feature>
<evidence type="ECO:0000256" key="10">
    <source>
        <dbReference type="ARBA" id="ARBA00030465"/>
    </source>
</evidence>
<comment type="catalytic activity">
    <reaction evidence="2">
        <text>2 a mycocerosyl-[mycocerosic acid synthase] + a phenolphthiocerol = a dimycocerosyl phenolphthiocerol + 2 holo-[mycocerosic acid synthase].</text>
        <dbReference type="EC" id="2.3.1.282"/>
    </reaction>
</comment>